<keyword evidence="4" id="KW-1185">Reference proteome</keyword>
<organism evidence="3 4">
    <name type="scientific">Ostreococcus tauri</name>
    <name type="common">Marine green alga</name>
    <dbReference type="NCBI Taxonomy" id="70448"/>
    <lineage>
        <taxon>Eukaryota</taxon>
        <taxon>Viridiplantae</taxon>
        <taxon>Chlorophyta</taxon>
        <taxon>Mamiellophyceae</taxon>
        <taxon>Mamiellales</taxon>
        <taxon>Bathycoccaceae</taxon>
        <taxon>Ostreococcus</taxon>
    </lineage>
</organism>
<dbReference type="InParanoid" id="A0A096P9A0"/>
<reference evidence="3 4" key="2">
    <citation type="journal article" date="2014" name="BMC Genomics">
        <title>An improved genome of the model marine alga Ostreococcus tauri unfolds by assessing Illumina de novo assemblies.</title>
        <authorList>
            <person name="Blanc-Mathieu R."/>
            <person name="Verhelst B."/>
            <person name="Derelle E."/>
            <person name="Rombauts S."/>
            <person name="Bouget F.Y."/>
            <person name="Carre I."/>
            <person name="Chateau A."/>
            <person name="Eyre-Walker A."/>
            <person name="Grimsley N."/>
            <person name="Moreau H."/>
            <person name="Piegu B."/>
            <person name="Rivals E."/>
            <person name="Schackwitz W."/>
            <person name="Van de Peer Y."/>
            <person name="Piganeau G."/>
        </authorList>
    </citation>
    <scope>NUCLEOTIDE SEQUENCE [LARGE SCALE GENOMIC DNA]</scope>
    <source>
        <strain evidence="4">OTTH 0595 / CCAP 157/2 / RCC745</strain>
    </source>
</reference>
<feature type="coiled-coil region" evidence="1">
    <location>
        <begin position="155"/>
        <end position="346"/>
    </location>
</feature>
<name>A0A096P9A0_OSTTA</name>
<feature type="compositionally biased region" description="Basic and acidic residues" evidence="2">
    <location>
        <begin position="643"/>
        <end position="658"/>
    </location>
</feature>
<keyword evidence="1" id="KW-0175">Coiled coil</keyword>
<dbReference type="GeneID" id="9838350"/>
<reference evidence="4" key="1">
    <citation type="journal article" date="2006" name="Proc. Natl. Acad. Sci. U.S.A.">
        <title>Genome analysis of the smallest free-living eukaryote Ostreococcus tauri unveils many unique features.</title>
        <authorList>
            <person name="Derelle E."/>
            <person name="Ferraz C."/>
            <person name="Rombauts S."/>
            <person name="Rouze P."/>
            <person name="Worden A.Z."/>
            <person name="Robbens S."/>
            <person name="Partensky F."/>
            <person name="Degroeve S."/>
            <person name="Echeynie S."/>
            <person name="Cooke R."/>
            <person name="Saeys Y."/>
            <person name="Wuyts J."/>
            <person name="Jabbari K."/>
            <person name="Bowler C."/>
            <person name="Panaud O."/>
            <person name="Piegu B."/>
            <person name="Ball S.G."/>
            <person name="Ral J.-P."/>
            <person name="Bouget F.-Y."/>
            <person name="Piganeau G."/>
            <person name="De Baets B."/>
            <person name="Picard A."/>
            <person name="Delseny M."/>
            <person name="Demaille J."/>
            <person name="Van de Peer Y."/>
            <person name="Moreau H."/>
        </authorList>
    </citation>
    <scope>NUCLEOTIDE SEQUENCE [LARGE SCALE GENOMIC DNA]</scope>
    <source>
        <strain evidence="4">OTTH 0595 / CCAP 157/2 / RCC745</strain>
    </source>
</reference>
<evidence type="ECO:0000313" key="3">
    <source>
        <dbReference type="EMBL" id="CEG00774.1"/>
    </source>
</evidence>
<protein>
    <submittedName>
        <fullName evidence="3">Unnamed product</fullName>
    </submittedName>
</protein>
<feature type="compositionally biased region" description="Basic residues" evidence="2">
    <location>
        <begin position="718"/>
        <end position="728"/>
    </location>
</feature>
<evidence type="ECO:0000313" key="4">
    <source>
        <dbReference type="Proteomes" id="UP000009170"/>
    </source>
</evidence>
<dbReference type="OrthoDB" id="10613481at2759"/>
<feature type="region of interest" description="Disordered" evidence="2">
    <location>
        <begin position="635"/>
        <end position="744"/>
    </location>
</feature>
<dbReference type="KEGG" id="ota:OT_ostta18g01630"/>
<feature type="compositionally biased region" description="Basic and acidic residues" evidence="2">
    <location>
        <begin position="669"/>
        <end position="679"/>
    </location>
</feature>
<dbReference type="RefSeq" id="XP_022840574.1">
    <property type="nucleotide sequence ID" value="XM_022983475.1"/>
</dbReference>
<dbReference type="AlphaFoldDB" id="A0A096P9A0"/>
<dbReference type="SUPFAM" id="SSF57997">
    <property type="entry name" value="Tropomyosin"/>
    <property type="match status" value="1"/>
</dbReference>
<sequence length="744" mass="83792">MRLTRVANDGEILFDPRGAIGDETAREIDLRSREATRRAHRRRDEALARAETALERRESETAAMRARYERDLRALGTTLEREREAAVATAATAAEAETLRASLAAAETELETMRTIVRDVDGARREAARAWEKTRALEGELEGVKSALEVREADAGRLRGELEDAARRNAEQEVRVIAATRAAEALKVRVETAERRASNAETNSAVHSCDLVERAKREVADSRTRAEDLERRLSDATRALEDMREKIGPNMERARLEGAQTSRARIDAMSEQQKEFARELERKTRRIDELERAASTSSARFAELKRGAEFKIHSLEERNAEVEQRVADAESRIREVTEERDCAHARVGKLESILERTCSSDVAVTSYLSKLEKDVDYLYVRANKAEKLARARDKRQEARTETWRRRALSARRMRDDYKARSVQLVRANEDSLVRITNVQVMLKNAATVIDETTQELANEYERRETAERATTAALERASTLGKRVDDLDKENKEILASAMEASVRAEERICDLTEKLELTRAELEFTRDELAAVRRDIDAATTREHALRWKNQEAQSLSERLARANEERDGVEATLAKREEELANAEARAARLDCGLADAKVDARTAREEAIKASIELDRVKIALSEAIEVKRTNVSASNVSEKSPRRAENEETKEEPTSRALALTPDQVRPEKNQRTELTEASEPDVVISIAPAPSPRGNPFVRLARRAGDEENAHGRSSKASRPVRRPHVDAPLSPLSLLNVR</sequence>
<evidence type="ECO:0000256" key="1">
    <source>
        <dbReference type="SAM" id="Coils"/>
    </source>
</evidence>
<evidence type="ECO:0000256" key="2">
    <source>
        <dbReference type="SAM" id="MobiDB-lite"/>
    </source>
</evidence>
<feature type="coiled-coil region" evidence="1">
    <location>
        <begin position="65"/>
        <end position="116"/>
    </location>
</feature>
<comment type="caution">
    <text evidence="3">The sequence shown here is derived from an EMBL/GenBank/DDBJ whole genome shotgun (WGS) entry which is preliminary data.</text>
</comment>
<dbReference type="EMBL" id="CAID01000018">
    <property type="protein sequence ID" value="CEG00774.1"/>
    <property type="molecule type" value="Genomic_DNA"/>
</dbReference>
<dbReference type="Proteomes" id="UP000009170">
    <property type="component" value="Unassembled WGS sequence"/>
</dbReference>
<gene>
    <name evidence="3" type="ORF">OT_ostta18g01630</name>
</gene>
<proteinExistence type="predicted"/>
<feature type="coiled-coil region" evidence="1">
    <location>
        <begin position="516"/>
        <end position="595"/>
    </location>
</feature>
<accession>A0A096P9A0</accession>